<evidence type="ECO:0000313" key="4">
    <source>
        <dbReference type="Proteomes" id="UP001059295"/>
    </source>
</evidence>
<organism evidence="3 4">
    <name type="scientific">Alistipes ihumii AP11</name>
    <dbReference type="NCBI Taxonomy" id="1211813"/>
    <lineage>
        <taxon>Bacteria</taxon>
        <taxon>Pseudomonadati</taxon>
        <taxon>Bacteroidota</taxon>
        <taxon>Bacteroidia</taxon>
        <taxon>Bacteroidales</taxon>
        <taxon>Rikenellaceae</taxon>
        <taxon>Alistipes</taxon>
    </lineage>
</organism>
<evidence type="ECO:0000313" key="3">
    <source>
        <dbReference type="EMBL" id="UWN57706.1"/>
    </source>
</evidence>
<feature type="domain" description="Flavin reductase like" evidence="2">
    <location>
        <begin position="20"/>
        <end position="168"/>
    </location>
</feature>
<keyword evidence="4" id="KW-1185">Reference proteome</keyword>
<proteinExistence type="inferred from homology"/>
<dbReference type="SUPFAM" id="SSF50475">
    <property type="entry name" value="FMN-binding split barrel"/>
    <property type="match status" value="1"/>
</dbReference>
<evidence type="ECO:0000256" key="1">
    <source>
        <dbReference type="ARBA" id="ARBA00038054"/>
    </source>
</evidence>
<dbReference type="InterPro" id="IPR002563">
    <property type="entry name" value="Flavin_Rdtase-like_dom"/>
</dbReference>
<dbReference type="RefSeq" id="WP_019244872.1">
    <property type="nucleotide sequence ID" value="NZ_CAPH01000004.1"/>
</dbReference>
<dbReference type="Pfam" id="PF01613">
    <property type="entry name" value="Flavin_Reduct"/>
    <property type="match status" value="1"/>
</dbReference>
<dbReference type="GeneID" id="82890608"/>
<protein>
    <submittedName>
        <fullName evidence="3">Flavin reductase family protein</fullName>
    </submittedName>
</protein>
<comment type="similarity">
    <text evidence="1">Belongs to the flavoredoxin family.</text>
</comment>
<dbReference type="InterPro" id="IPR012349">
    <property type="entry name" value="Split_barrel_FMN-bd"/>
</dbReference>
<dbReference type="EMBL" id="CP102294">
    <property type="protein sequence ID" value="UWN57706.1"/>
    <property type="molecule type" value="Genomic_DNA"/>
</dbReference>
<dbReference type="Gene3D" id="2.30.110.10">
    <property type="entry name" value="Electron Transport, Fmn-binding Protein, Chain A"/>
    <property type="match status" value="1"/>
</dbReference>
<dbReference type="PANTHER" id="PTHR43567">
    <property type="entry name" value="FLAVOREDOXIN-RELATED-RELATED"/>
    <property type="match status" value="1"/>
</dbReference>
<dbReference type="InterPro" id="IPR052174">
    <property type="entry name" value="Flavoredoxin"/>
</dbReference>
<gene>
    <name evidence="3" type="ORF">NQ491_02700</name>
</gene>
<evidence type="ECO:0000259" key="2">
    <source>
        <dbReference type="Pfam" id="PF01613"/>
    </source>
</evidence>
<accession>A0ABY5V2J7</accession>
<dbReference type="PANTHER" id="PTHR43567:SF5">
    <property type="entry name" value="HYPOTHETICAL CYTOSOLIC PROTEIN"/>
    <property type="match status" value="1"/>
</dbReference>
<reference evidence="3" key="1">
    <citation type="journal article" date="2022" name="Cell">
        <title>Design, construction, and in vivo augmentation of a complex gut microbiome.</title>
        <authorList>
            <person name="Cheng A.G."/>
            <person name="Ho P.Y."/>
            <person name="Aranda-Diaz A."/>
            <person name="Jain S."/>
            <person name="Yu F.B."/>
            <person name="Meng X."/>
            <person name="Wang M."/>
            <person name="Iakiviak M."/>
            <person name="Nagashima K."/>
            <person name="Zhao A."/>
            <person name="Murugkar P."/>
            <person name="Patil A."/>
            <person name="Atabakhsh K."/>
            <person name="Weakley A."/>
            <person name="Yan J."/>
            <person name="Brumbaugh A.R."/>
            <person name="Higginbottom S."/>
            <person name="Dimas A."/>
            <person name="Shiver A.L."/>
            <person name="Deutschbauer A."/>
            <person name="Neff N."/>
            <person name="Sonnenburg J.L."/>
            <person name="Huang K.C."/>
            <person name="Fischbach M.A."/>
        </authorList>
    </citation>
    <scope>NUCLEOTIDE SEQUENCE</scope>
    <source>
        <strain evidence="3">AP11</strain>
    </source>
</reference>
<name>A0ABY5V2J7_9BACT</name>
<sequence>MERIDPARLAENFIELIGREWMLVTAGSPEKFNTMTASWGGAGFLWNRPVAFVFVRPERYTYEFMERETCFTLSFLGHGDREAYRICGSKSGRRIDKAAEAGLTPRPTELGNVAFEQSRLTLECRKLYASMINEGLFVDESIYPQWYGETHGGDHKMYIAEILNCWVR</sequence>
<dbReference type="Proteomes" id="UP001059295">
    <property type="component" value="Chromosome"/>
</dbReference>